<dbReference type="HOGENOM" id="CLU_2170920_0_0_1"/>
<comment type="caution">
    <text evidence="2">The sequence shown here is derived from an EMBL/GenBank/DDBJ whole genome shotgun (WGS) entry which is preliminary data.</text>
</comment>
<accession>A0A066XEZ9</accession>
<keyword evidence="3" id="KW-1185">Reference proteome</keyword>
<dbReference type="EMBL" id="JMSE01000964">
    <property type="protein sequence ID" value="KDN66184.1"/>
    <property type="molecule type" value="Genomic_DNA"/>
</dbReference>
<protein>
    <submittedName>
        <fullName evidence="2">Uncharacterized protein</fullName>
    </submittedName>
</protein>
<feature type="compositionally biased region" description="Acidic residues" evidence="1">
    <location>
        <begin position="8"/>
        <end position="22"/>
    </location>
</feature>
<evidence type="ECO:0000313" key="3">
    <source>
        <dbReference type="Proteomes" id="UP000027238"/>
    </source>
</evidence>
<reference evidence="3" key="1">
    <citation type="journal article" date="2014" name="Genome Announc.">
        <title>Draft genome sequence of Colletotrichum sublineola, a destructive pathogen of cultivated sorghum.</title>
        <authorList>
            <person name="Baroncelli R."/>
            <person name="Sanz-Martin J.M."/>
            <person name="Rech G.E."/>
            <person name="Sukno S.A."/>
            <person name="Thon M.R."/>
        </authorList>
    </citation>
    <scope>NUCLEOTIDE SEQUENCE [LARGE SCALE GENOMIC DNA]</scope>
    <source>
        <strain evidence="3">TX430BB</strain>
    </source>
</reference>
<dbReference type="AlphaFoldDB" id="A0A066XEZ9"/>
<feature type="compositionally biased region" description="Basic and acidic residues" evidence="1">
    <location>
        <begin position="92"/>
        <end position="110"/>
    </location>
</feature>
<dbReference type="Proteomes" id="UP000027238">
    <property type="component" value="Unassembled WGS sequence"/>
</dbReference>
<evidence type="ECO:0000313" key="2">
    <source>
        <dbReference type="EMBL" id="KDN66184.1"/>
    </source>
</evidence>
<organism evidence="2 3">
    <name type="scientific">Colletotrichum sublineola</name>
    <name type="common">Sorghum anthracnose fungus</name>
    <dbReference type="NCBI Taxonomy" id="1173701"/>
    <lineage>
        <taxon>Eukaryota</taxon>
        <taxon>Fungi</taxon>
        <taxon>Dikarya</taxon>
        <taxon>Ascomycota</taxon>
        <taxon>Pezizomycotina</taxon>
        <taxon>Sordariomycetes</taxon>
        <taxon>Hypocreomycetidae</taxon>
        <taxon>Glomerellales</taxon>
        <taxon>Glomerellaceae</taxon>
        <taxon>Colletotrichum</taxon>
        <taxon>Colletotrichum graminicola species complex</taxon>
    </lineage>
</organism>
<feature type="region of interest" description="Disordered" evidence="1">
    <location>
        <begin position="1"/>
        <end position="110"/>
    </location>
</feature>
<proteinExistence type="predicted"/>
<name>A0A066XEZ9_COLSU</name>
<gene>
    <name evidence="2" type="ORF">CSUB01_04725</name>
</gene>
<evidence type="ECO:0000256" key="1">
    <source>
        <dbReference type="SAM" id="MobiDB-lite"/>
    </source>
</evidence>
<sequence length="110" mass="12154">MTRLAGAAEEENDDDDPPDPPEEGAATPVSQGTRYEELLKNPTQDYPTGICSMRKGAVGMQRIHGAEDPAPHLRWSPFHSHLGRPQPPSKRRTPEIKGPRYGHDDSEGRC</sequence>